<name>A0A7W3MUL3_9ACTN</name>
<feature type="transmembrane region" description="Helical" evidence="1">
    <location>
        <begin position="14"/>
        <end position="35"/>
    </location>
</feature>
<gene>
    <name evidence="2" type="ORF">HNR21_001099</name>
</gene>
<evidence type="ECO:0000313" key="2">
    <source>
        <dbReference type="EMBL" id="MBA9002217.1"/>
    </source>
</evidence>
<keyword evidence="1" id="KW-1133">Transmembrane helix</keyword>
<keyword evidence="1" id="KW-0812">Transmembrane</keyword>
<evidence type="ECO:0000313" key="3">
    <source>
        <dbReference type="Proteomes" id="UP000539313"/>
    </source>
</evidence>
<keyword evidence="3" id="KW-1185">Reference proteome</keyword>
<evidence type="ECO:0000256" key="1">
    <source>
        <dbReference type="SAM" id="Phobius"/>
    </source>
</evidence>
<sequence length="65" mass="7074">MYAWIWRHLPGTGAVRALIALGLVAAVVLLLWYLVFPWAESKIQFDRNTVEHGGAPAGTSTPAGR</sequence>
<organism evidence="2 3">
    <name type="scientific">Thermomonospora cellulosilytica</name>
    <dbReference type="NCBI Taxonomy" id="1411118"/>
    <lineage>
        <taxon>Bacteria</taxon>
        <taxon>Bacillati</taxon>
        <taxon>Actinomycetota</taxon>
        <taxon>Actinomycetes</taxon>
        <taxon>Streptosporangiales</taxon>
        <taxon>Thermomonosporaceae</taxon>
        <taxon>Thermomonospora</taxon>
    </lineage>
</organism>
<dbReference type="RefSeq" id="WP_182704322.1">
    <property type="nucleotide sequence ID" value="NZ_JACJII010000001.1"/>
</dbReference>
<dbReference type="Proteomes" id="UP000539313">
    <property type="component" value="Unassembled WGS sequence"/>
</dbReference>
<dbReference type="AlphaFoldDB" id="A0A7W3MUL3"/>
<dbReference type="EMBL" id="JACJII010000001">
    <property type="protein sequence ID" value="MBA9002217.1"/>
    <property type="molecule type" value="Genomic_DNA"/>
</dbReference>
<proteinExistence type="predicted"/>
<keyword evidence="1" id="KW-0472">Membrane</keyword>
<comment type="caution">
    <text evidence="2">The sequence shown here is derived from an EMBL/GenBank/DDBJ whole genome shotgun (WGS) entry which is preliminary data.</text>
</comment>
<accession>A0A7W3MUL3</accession>
<protein>
    <submittedName>
        <fullName evidence="2">Uncharacterized protein</fullName>
    </submittedName>
</protein>
<reference evidence="2 3" key="1">
    <citation type="submission" date="2020-08" db="EMBL/GenBank/DDBJ databases">
        <title>Sequencing the genomes of 1000 actinobacteria strains.</title>
        <authorList>
            <person name="Klenk H.-P."/>
        </authorList>
    </citation>
    <scope>NUCLEOTIDE SEQUENCE [LARGE SCALE GENOMIC DNA]</scope>
    <source>
        <strain evidence="2 3">DSM 45823</strain>
    </source>
</reference>